<evidence type="ECO:0000313" key="5">
    <source>
        <dbReference type="Proteomes" id="UP001501337"/>
    </source>
</evidence>
<name>A0ABP7PFB3_9GAMM</name>
<organism evidence="4 5">
    <name type="scientific">Allohahella marinimesophila</name>
    <dbReference type="NCBI Taxonomy" id="1054972"/>
    <lineage>
        <taxon>Bacteria</taxon>
        <taxon>Pseudomonadati</taxon>
        <taxon>Pseudomonadota</taxon>
        <taxon>Gammaproteobacteria</taxon>
        <taxon>Oceanospirillales</taxon>
        <taxon>Hahellaceae</taxon>
        <taxon>Allohahella</taxon>
    </lineage>
</organism>
<protein>
    <submittedName>
        <fullName evidence="4">ArgE/DapE family deacylase</fullName>
    </submittedName>
</protein>
<evidence type="ECO:0000259" key="3">
    <source>
        <dbReference type="Pfam" id="PF07687"/>
    </source>
</evidence>
<dbReference type="PANTHER" id="PTHR43808:SF25">
    <property type="entry name" value="PEPTIDASE M20 DIMERISATION DOMAIN-CONTAINING PROTEIN"/>
    <property type="match status" value="1"/>
</dbReference>
<dbReference type="InterPro" id="IPR002933">
    <property type="entry name" value="Peptidase_M20"/>
</dbReference>
<sequence>MPVHKTSATATSELTALQQQIVDSIDEAEWESLTTELVAAGQPDAENPLDPDMPAGREEGIAKVVAAKLQALGLDVSLHSKLPGRPNVIGRWQGGEGPKLILNDHLDTYPAGDHSLWTACDGKPFNATRQGNKLIARGTSDTRGNLACTLLAVKALRDAGVQLRGELLCIYTVDEEKNGTNGSVYVTKELGITADYEITAEPTGWTKSENDWGMSLAVAHSGHCLVEFEVIGSPSHIWRPDSGINANSQMMKILAALETIGFTHESPNRYGATKPSACVVRIHGGEPREMQFTPYRCKAVAAIVGMVPGMTADTVMADIEGLLEQSRAQDSDLTVTANFYPQSLFVSATEELDDDAQPVAAIRAAYRTLLGSEPDLYRKNAFCDTIRFSEAGIPSVTFGPGEDGWPPINEYINVNKAVAAAKIYALTILDLLGHES</sequence>
<comment type="caution">
    <text evidence="4">The sequence shown here is derived from an EMBL/GenBank/DDBJ whole genome shotgun (WGS) entry which is preliminary data.</text>
</comment>
<evidence type="ECO:0000256" key="2">
    <source>
        <dbReference type="ARBA" id="ARBA00023285"/>
    </source>
</evidence>
<gene>
    <name evidence="4" type="ORF">GCM10022278_23090</name>
</gene>
<evidence type="ECO:0000313" key="4">
    <source>
        <dbReference type="EMBL" id="GAA3964673.1"/>
    </source>
</evidence>
<dbReference type="Gene3D" id="3.40.630.10">
    <property type="entry name" value="Zn peptidases"/>
    <property type="match status" value="2"/>
</dbReference>
<dbReference type="Pfam" id="PF07687">
    <property type="entry name" value="M20_dimer"/>
    <property type="match status" value="1"/>
</dbReference>
<dbReference type="PANTHER" id="PTHR43808">
    <property type="entry name" value="ACETYLORNITHINE DEACETYLASE"/>
    <property type="match status" value="1"/>
</dbReference>
<dbReference type="Proteomes" id="UP001501337">
    <property type="component" value="Unassembled WGS sequence"/>
</dbReference>
<dbReference type="InterPro" id="IPR050072">
    <property type="entry name" value="Peptidase_M20A"/>
</dbReference>
<evidence type="ECO:0000256" key="1">
    <source>
        <dbReference type="ARBA" id="ARBA00022801"/>
    </source>
</evidence>
<dbReference type="RefSeq" id="WP_344806479.1">
    <property type="nucleotide sequence ID" value="NZ_BAABBO010000010.1"/>
</dbReference>
<dbReference type="SUPFAM" id="SSF53187">
    <property type="entry name" value="Zn-dependent exopeptidases"/>
    <property type="match status" value="1"/>
</dbReference>
<reference evidence="5" key="1">
    <citation type="journal article" date="2019" name="Int. J. Syst. Evol. Microbiol.">
        <title>The Global Catalogue of Microorganisms (GCM) 10K type strain sequencing project: providing services to taxonomists for standard genome sequencing and annotation.</title>
        <authorList>
            <consortium name="The Broad Institute Genomics Platform"/>
            <consortium name="The Broad Institute Genome Sequencing Center for Infectious Disease"/>
            <person name="Wu L."/>
            <person name="Ma J."/>
        </authorList>
    </citation>
    <scope>NUCLEOTIDE SEQUENCE [LARGE SCALE GENOMIC DNA]</scope>
    <source>
        <strain evidence="5">JCM 17555</strain>
    </source>
</reference>
<proteinExistence type="predicted"/>
<dbReference type="Pfam" id="PF01546">
    <property type="entry name" value="Peptidase_M20"/>
    <property type="match status" value="1"/>
</dbReference>
<keyword evidence="5" id="KW-1185">Reference proteome</keyword>
<keyword evidence="2" id="KW-0170">Cobalt</keyword>
<accession>A0ABP7PFB3</accession>
<feature type="domain" description="Peptidase M20 dimerisation" evidence="3">
    <location>
        <begin position="218"/>
        <end position="326"/>
    </location>
</feature>
<dbReference type="EMBL" id="BAABBO010000010">
    <property type="protein sequence ID" value="GAA3964673.1"/>
    <property type="molecule type" value="Genomic_DNA"/>
</dbReference>
<dbReference type="InterPro" id="IPR011650">
    <property type="entry name" value="Peptidase_M20_dimer"/>
</dbReference>
<keyword evidence="1" id="KW-0378">Hydrolase</keyword>